<dbReference type="CDD" id="cd00130">
    <property type="entry name" value="PAS"/>
    <property type="match status" value="1"/>
</dbReference>
<feature type="domain" description="PAS" evidence="1">
    <location>
        <begin position="34"/>
        <end position="104"/>
    </location>
</feature>
<dbReference type="Pfam" id="PF00990">
    <property type="entry name" value="GGDEF"/>
    <property type="match status" value="1"/>
</dbReference>
<name>A0A1T5M931_9FIRM</name>
<evidence type="ECO:0000313" key="4">
    <source>
        <dbReference type="EMBL" id="SKC84747.1"/>
    </source>
</evidence>
<organism evidence="4 5">
    <name type="scientific">Maledivibacter halophilus</name>
    <dbReference type="NCBI Taxonomy" id="36842"/>
    <lineage>
        <taxon>Bacteria</taxon>
        <taxon>Bacillati</taxon>
        <taxon>Bacillota</taxon>
        <taxon>Clostridia</taxon>
        <taxon>Peptostreptococcales</taxon>
        <taxon>Caminicellaceae</taxon>
        <taxon>Maledivibacter</taxon>
    </lineage>
</organism>
<dbReference type="AlphaFoldDB" id="A0A1T5M931"/>
<dbReference type="SMART" id="SM00091">
    <property type="entry name" value="PAS"/>
    <property type="match status" value="1"/>
</dbReference>
<dbReference type="InterPro" id="IPR035965">
    <property type="entry name" value="PAS-like_dom_sf"/>
</dbReference>
<dbReference type="Proteomes" id="UP000190285">
    <property type="component" value="Unassembled WGS sequence"/>
</dbReference>
<dbReference type="NCBIfam" id="TIGR00254">
    <property type="entry name" value="GGDEF"/>
    <property type="match status" value="1"/>
</dbReference>
<dbReference type="Pfam" id="PF13185">
    <property type="entry name" value="GAF_2"/>
    <property type="match status" value="1"/>
</dbReference>
<dbReference type="InterPro" id="IPR052155">
    <property type="entry name" value="Biofilm_reg_signaling"/>
</dbReference>
<dbReference type="NCBIfam" id="TIGR00229">
    <property type="entry name" value="sensory_box"/>
    <property type="match status" value="1"/>
</dbReference>
<dbReference type="InterPro" id="IPR001610">
    <property type="entry name" value="PAC"/>
</dbReference>
<dbReference type="InterPro" id="IPR029787">
    <property type="entry name" value="Nucleotide_cyclase"/>
</dbReference>
<sequence>MKELKESLSVVSMKDCLKMNSGKNIDQDTIQKDSANFLQKIINTIPNPIFVKDFNGIYQYCNIALAKYLGLKHEDVIGSSVYDVYPKELADIYCKADSELMKKGGTQTYEAKLIHKDGSLHDVIFNKGVIKDLKDEITGLVGVIVDITERKVNEKRIRRLLKMKEVALEVNQAIIGIKNINELFDIILKKVTDVIEDSQLACVLLLDDNKKLKIASSKGYDDEASKSYALNLTDTFLWREANGKFEKAIIINDIQRKYKNEFPDILENNKFFDVQSSISAPIIVDKKLYGFINVDSSYNNAYDELDLEMMEYLRNQVSIVISNHKLYEKIIYLSKYDKLTKVYNRSYFEELFNEYIENAMKNNERFYLVLFDLNGLKLVNDTYGHLAGDKLIKSFAINISNLIEDNNFLARFGGDEFIAVFSYIKLQELIDKFEIIIKYFKNNPINFEGNFITCQFSYGIAKFPYDSKYYDQLVSIADERMYEFKKKIKKPKEIYKYNI</sequence>
<feature type="domain" description="GGDEF" evidence="3">
    <location>
        <begin position="364"/>
        <end position="497"/>
    </location>
</feature>
<proteinExistence type="predicted"/>
<evidence type="ECO:0000259" key="3">
    <source>
        <dbReference type="PROSITE" id="PS50887"/>
    </source>
</evidence>
<dbReference type="Gene3D" id="3.30.450.40">
    <property type="match status" value="1"/>
</dbReference>
<dbReference type="InterPro" id="IPR043128">
    <property type="entry name" value="Rev_trsase/Diguanyl_cyclase"/>
</dbReference>
<feature type="domain" description="PAC" evidence="2">
    <location>
        <begin position="107"/>
        <end position="159"/>
    </location>
</feature>
<dbReference type="STRING" id="36842.SAMN02194393_04200"/>
<dbReference type="InterPro" id="IPR000700">
    <property type="entry name" value="PAS-assoc_C"/>
</dbReference>
<dbReference type="EMBL" id="FUZT01000012">
    <property type="protein sequence ID" value="SKC84747.1"/>
    <property type="molecule type" value="Genomic_DNA"/>
</dbReference>
<dbReference type="SUPFAM" id="SSF55781">
    <property type="entry name" value="GAF domain-like"/>
    <property type="match status" value="1"/>
</dbReference>
<dbReference type="SMART" id="SM00086">
    <property type="entry name" value="PAC"/>
    <property type="match status" value="1"/>
</dbReference>
<evidence type="ECO:0000259" key="1">
    <source>
        <dbReference type="PROSITE" id="PS50112"/>
    </source>
</evidence>
<dbReference type="InterPro" id="IPR029016">
    <property type="entry name" value="GAF-like_dom_sf"/>
</dbReference>
<dbReference type="CDD" id="cd01949">
    <property type="entry name" value="GGDEF"/>
    <property type="match status" value="1"/>
</dbReference>
<accession>A0A1T5M931</accession>
<dbReference type="PROSITE" id="PS50112">
    <property type="entry name" value="PAS"/>
    <property type="match status" value="1"/>
</dbReference>
<evidence type="ECO:0000259" key="2">
    <source>
        <dbReference type="PROSITE" id="PS50113"/>
    </source>
</evidence>
<dbReference type="RefSeq" id="WP_079494368.1">
    <property type="nucleotide sequence ID" value="NZ_FUZT01000012.1"/>
</dbReference>
<dbReference type="PANTHER" id="PTHR44757">
    <property type="entry name" value="DIGUANYLATE CYCLASE DGCP"/>
    <property type="match status" value="1"/>
</dbReference>
<dbReference type="OrthoDB" id="9805474at2"/>
<dbReference type="SMART" id="SM00267">
    <property type="entry name" value="GGDEF"/>
    <property type="match status" value="1"/>
</dbReference>
<dbReference type="InterPro" id="IPR000160">
    <property type="entry name" value="GGDEF_dom"/>
</dbReference>
<dbReference type="InterPro" id="IPR000014">
    <property type="entry name" value="PAS"/>
</dbReference>
<gene>
    <name evidence="4" type="ORF">SAMN02194393_04200</name>
</gene>
<dbReference type="PROSITE" id="PS50113">
    <property type="entry name" value="PAC"/>
    <property type="match status" value="1"/>
</dbReference>
<dbReference type="SUPFAM" id="SSF55785">
    <property type="entry name" value="PYP-like sensor domain (PAS domain)"/>
    <property type="match status" value="1"/>
</dbReference>
<dbReference type="SUPFAM" id="SSF55073">
    <property type="entry name" value="Nucleotide cyclase"/>
    <property type="match status" value="1"/>
</dbReference>
<protein>
    <submittedName>
        <fullName evidence="4">PAS domain S-box-containing protein/diguanylate cyclase (GGDEF) domain-containing protein</fullName>
    </submittedName>
</protein>
<dbReference type="Gene3D" id="3.30.450.20">
    <property type="entry name" value="PAS domain"/>
    <property type="match status" value="1"/>
</dbReference>
<evidence type="ECO:0000313" key="5">
    <source>
        <dbReference type="Proteomes" id="UP000190285"/>
    </source>
</evidence>
<dbReference type="InterPro" id="IPR013656">
    <property type="entry name" value="PAS_4"/>
</dbReference>
<dbReference type="Gene3D" id="3.30.70.270">
    <property type="match status" value="1"/>
</dbReference>
<dbReference type="InterPro" id="IPR003018">
    <property type="entry name" value="GAF"/>
</dbReference>
<keyword evidence="5" id="KW-1185">Reference proteome</keyword>
<reference evidence="4 5" key="1">
    <citation type="submission" date="2017-02" db="EMBL/GenBank/DDBJ databases">
        <authorList>
            <person name="Peterson S.W."/>
        </authorList>
    </citation>
    <scope>NUCLEOTIDE SEQUENCE [LARGE SCALE GENOMIC DNA]</scope>
    <source>
        <strain evidence="4 5">M1</strain>
    </source>
</reference>
<dbReference type="PROSITE" id="PS50887">
    <property type="entry name" value="GGDEF"/>
    <property type="match status" value="1"/>
</dbReference>
<dbReference type="PANTHER" id="PTHR44757:SF2">
    <property type="entry name" value="BIOFILM ARCHITECTURE MAINTENANCE PROTEIN MBAA"/>
    <property type="match status" value="1"/>
</dbReference>
<dbReference type="Pfam" id="PF08448">
    <property type="entry name" value="PAS_4"/>
    <property type="match status" value="1"/>
</dbReference>